<accession>A0A835SMH3</accession>
<keyword evidence="2" id="KW-0813">Transport</keyword>
<evidence type="ECO:0000256" key="9">
    <source>
        <dbReference type="SAM" id="Phobius"/>
    </source>
</evidence>
<feature type="compositionally biased region" description="Polar residues" evidence="8">
    <location>
        <begin position="1465"/>
        <end position="1478"/>
    </location>
</feature>
<evidence type="ECO:0000256" key="3">
    <source>
        <dbReference type="ARBA" id="ARBA00022692"/>
    </source>
</evidence>
<feature type="compositionally biased region" description="Gly residues" evidence="8">
    <location>
        <begin position="1319"/>
        <end position="1333"/>
    </location>
</feature>
<dbReference type="PROSITE" id="PS00211">
    <property type="entry name" value="ABC_TRANSPORTER_1"/>
    <property type="match status" value="1"/>
</dbReference>
<dbReference type="Pfam" id="PF19055">
    <property type="entry name" value="ABC2_membrane_7"/>
    <property type="match status" value="2"/>
</dbReference>
<evidence type="ECO:0000256" key="8">
    <source>
        <dbReference type="SAM" id="MobiDB-lite"/>
    </source>
</evidence>
<dbReference type="InterPro" id="IPR043926">
    <property type="entry name" value="ABCG_dom"/>
</dbReference>
<keyword evidence="3 9" id="KW-0812">Transmembrane</keyword>
<feature type="compositionally biased region" description="Low complexity" evidence="8">
    <location>
        <begin position="1539"/>
        <end position="1553"/>
    </location>
</feature>
<feature type="domain" description="ABC transporter" evidence="10">
    <location>
        <begin position="519"/>
        <end position="817"/>
    </location>
</feature>
<feature type="transmembrane region" description="Helical" evidence="9">
    <location>
        <begin position="2458"/>
        <end position="2481"/>
    </location>
</feature>
<evidence type="ECO:0000259" key="10">
    <source>
        <dbReference type="PROSITE" id="PS50893"/>
    </source>
</evidence>
<name>A0A835SMH3_9CHLO</name>
<organism evidence="11 12">
    <name type="scientific">Chlamydomonas schloesseri</name>
    <dbReference type="NCBI Taxonomy" id="2026947"/>
    <lineage>
        <taxon>Eukaryota</taxon>
        <taxon>Viridiplantae</taxon>
        <taxon>Chlorophyta</taxon>
        <taxon>core chlorophytes</taxon>
        <taxon>Chlorophyceae</taxon>
        <taxon>CS clade</taxon>
        <taxon>Chlamydomonadales</taxon>
        <taxon>Chlamydomonadaceae</taxon>
        <taxon>Chlamydomonas</taxon>
    </lineage>
</organism>
<keyword evidence="4" id="KW-0547">Nucleotide-binding</keyword>
<feature type="transmembrane region" description="Helical" evidence="9">
    <location>
        <begin position="2345"/>
        <end position="2364"/>
    </location>
</feature>
<evidence type="ECO:0000256" key="2">
    <source>
        <dbReference type="ARBA" id="ARBA00022448"/>
    </source>
</evidence>
<feature type="compositionally biased region" description="Polar residues" evidence="8">
    <location>
        <begin position="2658"/>
        <end position="2677"/>
    </location>
</feature>
<evidence type="ECO:0000256" key="4">
    <source>
        <dbReference type="ARBA" id="ARBA00022741"/>
    </source>
</evidence>
<sequence>MIQNDCAASQFCSHPPLSRLPGTCEGCWKCCLFPRVFGTTACSRCRCSLSNTCYSDGECGAAEFCAVLTSRRDLPTCRSCAFCRNDTQSWRGSCAAACPSGALAANEVAGDAAGHYLFAAFSLAGDEAARQAMAVEDSGLVTITEAGLRSWLSRYGLPGEVVGVIMGGLPHVHVGENTVLAAAAAGSLTVDPPQAADRVALAAFAARLSAVAPARDALCPQPPAGGGTSGMEPASPPAVRVSTGCPCNATAGAASFRCAAGLRCSPKAWLSVPGDLVSLGVASLLKARCVACEPGSYCPEGTYVVPEDDPAAMAVLDCPEGSYCASPAERSPCAAGSFCPARSTAPTTCDYPDLLLKPAALSTSAALAVKRQRDVVVRLRDDREPLRGNYCPNKSALPNLRCKPGFYCPNTSLQLPCPGGHYCRAESVEPVACPPLALCPVAASSPHVWPAATAAMAGLALATLLAAGLAACMDRSRQCVRSDTEQDRRARGERALREVVAYFHRRRASPALAWFTSAVEPHDLTMEGLQWRLPGPSGRMVLQGVTGRFLAGHMSAILGPSGCGKTSLLALLAGRHGPGAGCAAGSLLVNGHEVADLRTLQRVTGFVPQDDVLCTDLTVRENLEYSAALRLPRGRLSGILLRMSRLAGIAAASGGGSGESGKGSTTRGSPDQPQQLRPPTPGSSAERRAVVDAVLDMMSLKGLQHDRVGSVEARGISGGQRKRVNIGLELVARPALLFLDEPTSGLDASCCSDVLRSLSDLAATGVNVVAVVHQPRYSTFELFDEVHLLCGTGRTVYHGPPHAAVPYFATQLGYTFPPHENVADTLLDIVAGKRYSESCTAVELPERWEDTGEEWAARRPRQPVTSHGGFGEGVVSAGVAPSHLQNQQQQRGMRRAVRSAGGGAVCANGQADPRTGDGGELQPLSDSESGYDADVAGELADRVGSLGAAAGAGGVVRTRSFLVGSGREAGGAVKQPQLTQEVKEIIEAEYDRLLRAAAAAVADAAAATDRADAGLSTTTSGAVPVVGHGGAGLVAAAAAKLTSRRSLRPRAASEGSGPTARGPRTAGAAAPEGAGSEAKALAPEGLTWSQLLQLFATLGQEGPDAEALVREIMWHAIEFSTAAPTPSGGSVGTASVAQSSWVASTPGGLRSVAAAHSSGGLGPSVPQPSHGGPAAHPSSPQLPLPPPGTFGPVMVRKQQLIRALQWVADGRILAPDQPRPLPPAAMGVAVATGLMTNPMASVASTTLEAVMSVVKLPVRALMRAASNLRQRNSVVGGGRPSDGSRLASTLNSAAVPSGVLIGVNSLALHAFHSTAVPGGGGGDGGATGTGHSGPLGAPRPSSRLMAPVSGLLTAFGFGQDTRRVPAKAPGPGLPPLPPQHHSPGPARGTAAAVAAAAGTSPPRVASPPPPSGSPQLRLGAHLSVGASGQLPLLSQHNSAVDKRLSDDGGHTGGGSLTQIPEAYGVSTTARLTPRNSDGLTRRLGRADSARSIPLGSSAADSCTSPRSPAHAAAATAPGHNGPFSAGPGGVMPPPPPSHWPFSPAGAAASPLPLTGRAPGTHAAKQLNVSSMPGTPLSMLSSRTAPRQSPSPAPPASSSTADGSRRLGIAAATRDADALASPITPFGNASAQVLAAFGGSPSVGTPFGRASAVAAALLAAGSGEGLSTSAPGTPSVAKPTEAPGPPPPPPAVATGPYPPMLPRPGPGRRTALATTVHLAGHNAGADGRLMMPPPPPPMLPPQSPQSPFQPVRVSVDVDPAVPAVVQSPAMPQNLTAVVAKAARAAARSASSTIEKARAGLSRLGDVDDEDLDDNDGLKLPGSDSRMGPDAPGIVRGGGRVASGRPQMERARSRSLCVSPIKSEANGAVSSPGAAWHPAAAVAAAVQASRSYHPAAGDEAQPSSPMADQLNQYFMASADGLARTGSGSFYLSPASSLGAAATTAGTGAGGPPLGPRSSASFNSGTRFMMDQAPPSAPTANVPARAGRWVAGSMPGMALPSARSRLSRVASHLTARRVQGPVEDPGDELPLRTPSNTSRRSASCTGAVSGPAADGAVSAMSSVKNLLRDGTPPVPPLVPSDTTTATAVTAQLYAAAAAAAIGSGAIPEFSGEVAAVHSPAAGMNIPQQVPGGVHGRGTARVQSPPAAGSPQKAGQMTGSFTSAVNATTQHSGGALSAPTPHSFSSLLPWPGWLTQAVTFGRRAFRQASRAFWPATVLEVALLLAAALVVGTNQGTRWGPTSVPGHIIMGQLCLAVLAAVQHLRTFTAPRLVLLRERSAGLSSTAFFVARCVTDLPWILTAPAVFTTVYYVLTAPLASITPYYLVSLGTWWWASGLSYVLTVTPLIPPAAAPTAAVLLALIAGAFLHGNSSPTLASARGNIMSAVLGLSYSRWAVEALTVKELDHHMASHANVIAMMYRDRGTCGMDTVIEDDGDDNHLSGSEAVSFVRLAEDFGPGYCDHYWSLALAALFGLGMALRLLAGLALRYEAALVHRSQELAERLRLRIPAGTASDDVQAPTEACTSLPCDTTSTSSRDRLLPSGNGAGSSRAGWQYPSSDGWWSRLWRAGHDKVLPPLQRTLSDISSSTSRRRQGRSSLNGSVSIEMAQRGHDSRNGQRRTAPGLGVFARDRDAGVANTERDLGRDSVSSGGKSSGLREPLVVTASSQPARSSRLQHRVSSNC</sequence>
<feature type="region of interest" description="Disordered" evidence="8">
    <location>
        <begin position="1803"/>
        <end position="1853"/>
    </location>
</feature>
<evidence type="ECO:0000256" key="7">
    <source>
        <dbReference type="ARBA" id="ARBA00023136"/>
    </source>
</evidence>
<keyword evidence="12" id="KW-1185">Reference proteome</keyword>
<feature type="compositionally biased region" description="Low complexity" evidence="8">
    <location>
        <begin position="1662"/>
        <end position="1680"/>
    </location>
</feature>
<feature type="region of interest" description="Disordered" evidence="8">
    <location>
        <begin position="652"/>
        <end position="686"/>
    </location>
</feature>
<protein>
    <recommendedName>
        <fullName evidence="10">ABC transporter domain-containing protein</fullName>
    </recommendedName>
</protein>
<dbReference type="GO" id="GO:0016020">
    <property type="term" value="C:membrane"/>
    <property type="evidence" value="ECO:0007669"/>
    <property type="project" value="UniProtKB-SubCell"/>
</dbReference>
<feature type="region of interest" description="Disordered" evidence="8">
    <location>
        <begin position="1045"/>
        <end position="1078"/>
    </location>
</feature>
<dbReference type="InterPro" id="IPR003439">
    <property type="entry name" value="ABC_transporter-like_ATP-bd"/>
</dbReference>
<feature type="region of interest" description="Disordered" evidence="8">
    <location>
        <begin position="903"/>
        <end position="931"/>
    </location>
</feature>
<feature type="compositionally biased region" description="Polar residues" evidence="8">
    <location>
        <begin position="2030"/>
        <end position="2043"/>
    </location>
</feature>
<feature type="region of interest" description="Disordered" evidence="8">
    <location>
        <begin position="2574"/>
        <end position="2677"/>
    </location>
</feature>
<feature type="region of interest" description="Disordered" evidence="8">
    <location>
        <begin position="1152"/>
        <end position="1191"/>
    </location>
</feature>
<dbReference type="GO" id="GO:0016887">
    <property type="term" value="F:ATP hydrolysis activity"/>
    <property type="evidence" value="ECO:0007669"/>
    <property type="project" value="InterPro"/>
</dbReference>
<dbReference type="InterPro" id="IPR017871">
    <property type="entry name" value="ABC_transporter-like_CS"/>
</dbReference>
<feature type="region of interest" description="Disordered" evidence="8">
    <location>
        <begin position="1319"/>
        <end position="1344"/>
    </location>
</feature>
<dbReference type="InterPro" id="IPR003593">
    <property type="entry name" value="AAA+_ATPase"/>
</dbReference>
<gene>
    <name evidence="11" type="ORF">HYH02_013986</name>
</gene>
<feature type="compositionally biased region" description="Polar residues" evidence="8">
    <location>
        <begin position="665"/>
        <end position="675"/>
    </location>
</feature>
<keyword evidence="6 9" id="KW-1133">Transmembrane helix</keyword>
<feature type="compositionally biased region" description="Pro residues" evidence="8">
    <location>
        <begin position="1681"/>
        <end position="1692"/>
    </location>
</feature>
<feature type="compositionally biased region" description="Pro residues" evidence="8">
    <location>
        <begin position="1180"/>
        <end position="1189"/>
    </location>
</feature>
<dbReference type="PANTHER" id="PTHR48041">
    <property type="entry name" value="ABC TRANSPORTER G FAMILY MEMBER 28"/>
    <property type="match status" value="1"/>
</dbReference>
<feature type="region of interest" description="Disordered" evidence="8">
    <location>
        <begin position="1436"/>
        <end position="1602"/>
    </location>
</feature>
<feature type="compositionally biased region" description="Low complexity" evidence="8">
    <location>
        <begin position="1057"/>
        <end position="1078"/>
    </location>
</feature>
<dbReference type="Gene3D" id="3.40.50.300">
    <property type="entry name" value="P-loop containing nucleotide triphosphate hydrolases"/>
    <property type="match status" value="1"/>
</dbReference>
<feature type="transmembrane region" description="Helical" evidence="9">
    <location>
        <begin position="2207"/>
        <end position="2227"/>
    </location>
</feature>
<comment type="subcellular location">
    <subcellularLocation>
        <location evidence="1">Membrane</location>
        <topology evidence="1">Multi-pass membrane protein</topology>
    </subcellularLocation>
</comment>
<evidence type="ECO:0000313" key="11">
    <source>
        <dbReference type="EMBL" id="KAG2429729.1"/>
    </source>
</evidence>
<dbReference type="SUPFAM" id="SSF52540">
    <property type="entry name" value="P-loop containing nucleoside triphosphate hydrolases"/>
    <property type="match status" value="1"/>
</dbReference>
<feature type="region of interest" description="Disordered" evidence="8">
    <location>
        <begin position="2011"/>
        <end position="2050"/>
    </location>
</feature>
<dbReference type="GO" id="GO:0140359">
    <property type="term" value="F:ABC-type transporter activity"/>
    <property type="evidence" value="ECO:0007669"/>
    <property type="project" value="InterPro"/>
</dbReference>
<dbReference type="SMART" id="SM00382">
    <property type="entry name" value="AAA"/>
    <property type="match status" value="1"/>
</dbReference>
<keyword evidence="5" id="KW-0067">ATP-binding</keyword>
<feature type="compositionally biased region" description="Basic and acidic residues" evidence="8">
    <location>
        <begin position="1439"/>
        <end position="1449"/>
    </location>
</feature>
<dbReference type="PANTHER" id="PTHR48041:SF91">
    <property type="entry name" value="ABC TRANSPORTER G FAMILY MEMBER 28"/>
    <property type="match status" value="1"/>
</dbReference>
<feature type="region of interest" description="Disordered" evidence="8">
    <location>
        <begin position="1361"/>
        <end position="1418"/>
    </location>
</feature>
<feature type="compositionally biased region" description="Pro residues" evidence="8">
    <location>
        <begin position="1371"/>
        <end position="1380"/>
    </location>
</feature>
<dbReference type="Proteomes" id="UP000613740">
    <property type="component" value="Unassembled WGS sequence"/>
</dbReference>
<evidence type="ECO:0000313" key="12">
    <source>
        <dbReference type="Proteomes" id="UP000613740"/>
    </source>
</evidence>
<dbReference type="EMBL" id="JAEHOD010000083">
    <property type="protein sequence ID" value="KAG2429729.1"/>
    <property type="molecule type" value="Genomic_DNA"/>
</dbReference>
<feature type="region of interest" description="Disordered" evidence="8">
    <location>
        <begin position="2129"/>
        <end position="2154"/>
    </location>
</feature>
<feature type="region of interest" description="Disordered" evidence="8">
    <location>
        <begin position="1662"/>
        <end position="1692"/>
    </location>
</feature>
<dbReference type="OrthoDB" id="551610at2759"/>
<feature type="compositionally biased region" description="Low complexity" evidence="8">
    <location>
        <begin position="1381"/>
        <end position="1403"/>
    </location>
</feature>
<dbReference type="InterPro" id="IPR050352">
    <property type="entry name" value="ABCG_transporters"/>
</dbReference>
<dbReference type="PROSITE" id="PS50893">
    <property type="entry name" value="ABC_TRANSPORTER_2"/>
    <property type="match status" value="1"/>
</dbReference>
<evidence type="ECO:0000256" key="5">
    <source>
        <dbReference type="ARBA" id="ARBA00022840"/>
    </source>
</evidence>
<dbReference type="GO" id="GO:0005524">
    <property type="term" value="F:ATP binding"/>
    <property type="evidence" value="ECO:0007669"/>
    <property type="project" value="UniProtKB-KW"/>
</dbReference>
<feature type="region of interest" description="Disordered" evidence="8">
    <location>
        <begin position="1940"/>
        <end position="1979"/>
    </location>
</feature>
<evidence type="ECO:0000256" key="6">
    <source>
        <dbReference type="ARBA" id="ARBA00022989"/>
    </source>
</evidence>
<comment type="caution">
    <text evidence="11">The sequence shown here is derived from an EMBL/GenBank/DDBJ whole genome shotgun (WGS) entry which is preliminary data.</text>
</comment>
<dbReference type="Pfam" id="PF00005">
    <property type="entry name" value="ABC_tran"/>
    <property type="match status" value="1"/>
</dbReference>
<feature type="compositionally biased region" description="Basic and acidic residues" evidence="8">
    <location>
        <begin position="2623"/>
        <end position="2639"/>
    </location>
</feature>
<proteinExistence type="predicted"/>
<dbReference type="InterPro" id="IPR027417">
    <property type="entry name" value="P-loop_NTPase"/>
</dbReference>
<evidence type="ECO:0000256" key="1">
    <source>
        <dbReference type="ARBA" id="ARBA00004141"/>
    </source>
</evidence>
<keyword evidence="7 9" id="KW-0472">Membrane</keyword>
<reference evidence="11" key="1">
    <citation type="journal article" date="2020" name="bioRxiv">
        <title>Comparative genomics of Chlamydomonas.</title>
        <authorList>
            <person name="Craig R.J."/>
            <person name="Hasan A.R."/>
            <person name="Ness R.W."/>
            <person name="Keightley P.D."/>
        </authorList>
    </citation>
    <scope>NUCLEOTIDE SEQUENCE</scope>
    <source>
        <strain evidence="11">CCAP 11/173</strain>
    </source>
</reference>
<feature type="region of interest" description="Disordered" evidence="8">
    <location>
        <begin position="2509"/>
        <end position="2547"/>
    </location>
</feature>